<feature type="compositionally biased region" description="Basic and acidic residues" evidence="5">
    <location>
        <begin position="30"/>
        <end position="42"/>
    </location>
</feature>
<keyword evidence="4" id="KW-1048">Host nucleus</keyword>
<evidence type="ECO:0000313" key="6">
    <source>
        <dbReference type="EMBL" id="AID52702.1"/>
    </source>
</evidence>
<evidence type="ECO:0000313" key="7">
    <source>
        <dbReference type="Proteomes" id="UP000146149"/>
    </source>
</evidence>
<dbReference type="InterPro" id="IPR005035">
    <property type="entry name" value="Herpes_UL3"/>
</dbReference>
<dbReference type="RefSeq" id="YP_009046496.1">
    <property type="nucleotide sequence ID" value="NC_024450.1"/>
</dbReference>
<evidence type="ECO:0000256" key="5">
    <source>
        <dbReference type="SAM" id="MobiDB-lite"/>
    </source>
</evidence>
<protein>
    <submittedName>
        <fullName evidence="6">Nuclear protein UL3</fullName>
    </submittedName>
</protein>
<dbReference type="OrthoDB" id="16313at10239"/>
<name>A0A068ER05_9ALPH</name>
<evidence type="ECO:0000256" key="4">
    <source>
        <dbReference type="ARBA" id="ARBA00022562"/>
    </source>
</evidence>
<accession>A0A068ER05</accession>
<evidence type="ECO:0000256" key="1">
    <source>
        <dbReference type="ARBA" id="ARBA00004147"/>
    </source>
</evidence>
<dbReference type="Proteomes" id="UP000146149">
    <property type="component" value="Segment"/>
</dbReference>
<evidence type="ECO:0000256" key="3">
    <source>
        <dbReference type="ARBA" id="ARBA00022553"/>
    </source>
</evidence>
<reference evidence="6 7" key="1">
    <citation type="journal article" date="2014" name="Virus Res.">
        <title>Molecular characterization of the complete genome of falconid herpesvirus strain S-18.</title>
        <authorList>
            <person name="Spatz S.J."/>
            <person name="Volkening J.D."/>
            <person name="Ross T.A."/>
        </authorList>
    </citation>
    <scope>NUCLEOTIDE SEQUENCE [LARGE SCALE GENOMIC DNA]</scope>
    <source>
        <strain evidence="6">S-18</strain>
    </source>
</reference>
<sequence length="242" mass="26553">MDRTPSVLTVLADWGWESGSAVGGASHGPLQKDARGHGWDGGVGKRECSLIPDRASRPLVEQAGGFRQPPPCFPEGIVSGETSSGMADQSGDPNYANFDTMFMVSSIDELGRRQLTDTIRRDLRHTLAKFTIACTKTSSFSSSHATRRGRNRALPKGQRSNKSLQMFVLCRRAHAKHIRAQIQSVIQARKPRKYYTRSVDGSTHPVVPVFVYEFAAIDPVCLHRDNVIEIEPASGSCLSTRS</sequence>
<dbReference type="Pfam" id="PF03369">
    <property type="entry name" value="Herpes_UL3"/>
    <property type="match status" value="1"/>
</dbReference>
<dbReference type="GO" id="GO:0042025">
    <property type="term" value="C:host cell nucleus"/>
    <property type="evidence" value="ECO:0007669"/>
    <property type="project" value="UniProtKB-SubCell"/>
</dbReference>
<organism evidence="6 7">
    <name type="scientific">Falconid herpesvirus 1</name>
    <dbReference type="NCBI Taxonomy" id="1510155"/>
    <lineage>
        <taxon>Viruses</taxon>
        <taxon>Duplodnaviria</taxon>
        <taxon>Heunggongvirae</taxon>
        <taxon>Peploviricota</taxon>
        <taxon>Herviviricetes</taxon>
        <taxon>Herpesvirales</taxon>
        <taxon>Orthoherpesviridae</taxon>
        <taxon>Alphaherpesvirinae</taxon>
        <taxon>Mardivirus</taxon>
        <taxon>Mardivirus columbidalpha1</taxon>
    </lineage>
</organism>
<gene>
    <name evidence="6" type="ORF">FaHV1S18_012</name>
</gene>
<comment type="similarity">
    <text evidence="2">Belongs to the alphaherpesvirinae HHV-1 UL3 family.</text>
</comment>
<dbReference type="EMBL" id="KJ668231">
    <property type="protein sequence ID" value="AID52702.1"/>
    <property type="molecule type" value="Genomic_DNA"/>
</dbReference>
<keyword evidence="3" id="KW-0597">Phosphoprotein</keyword>
<feature type="region of interest" description="Disordered" evidence="5">
    <location>
        <begin position="21"/>
        <end position="42"/>
    </location>
</feature>
<proteinExistence type="inferred from homology"/>
<comment type="subcellular location">
    <subcellularLocation>
        <location evidence="1">Host nucleus</location>
    </subcellularLocation>
</comment>
<dbReference type="GeneID" id="19738300"/>
<dbReference type="KEGG" id="vg:19738300"/>
<evidence type="ECO:0000256" key="2">
    <source>
        <dbReference type="ARBA" id="ARBA00006957"/>
    </source>
</evidence>